<evidence type="ECO:0000259" key="2">
    <source>
        <dbReference type="Pfam" id="PF04235"/>
    </source>
</evidence>
<dbReference type="PANTHER" id="PTHR30590:SF3">
    <property type="entry name" value="HYPOTHETICAL MEMBRANE SPANNING PROTEIN"/>
    <property type="match status" value="1"/>
</dbReference>
<feature type="transmembrane region" description="Helical" evidence="1">
    <location>
        <begin position="55"/>
        <end position="74"/>
    </location>
</feature>
<keyword evidence="1" id="KW-0472">Membrane</keyword>
<feature type="domain" description="Heparan-alpha-glucosaminide N-acetyltransferase catalytic" evidence="3">
    <location>
        <begin position="6"/>
        <end position="231"/>
    </location>
</feature>
<protein>
    <submittedName>
        <fullName evidence="5">Unannotated protein</fullName>
    </submittedName>
</protein>
<reference evidence="5" key="1">
    <citation type="submission" date="2020-05" db="EMBL/GenBank/DDBJ databases">
        <authorList>
            <person name="Chiriac C."/>
            <person name="Salcher M."/>
            <person name="Ghai R."/>
            <person name="Kavagutti S V."/>
        </authorList>
    </citation>
    <scope>NUCLEOTIDE SEQUENCE</scope>
</reference>
<feature type="transmembrane region" description="Helical" evidence="1">
    <location>
        <begin position="262"/>
        <end position="283"/>
    </location>
</feature>
<feature type="transmembrane region" description="Helical" evidence="1">
    <location>
        <begin position="12"/>
        <end position="30"/>
    </location>
</feature>
<feature type="transmembrane region" description="Helical" evidence="1">
    <location>
        <begin position="187"/>
        <end position="204"/>
    </location>
</feature>
<feature type="transmembrane region" description="Helical" evidence="1">
    <location>
        <begin position="138"/>
        <end position="157"/>
    </location>
</feature>
<evidence type="ECO:0000256" key="1">
    <source>
        <dbReference type="SAM" id="Phobius"/>
    </source>
</evidence>
<evidence type="ECO:0000313" key="5">
    <source>
        <dbReference type="EMBL" id="CAB4962784.1"/>
    </source>
</evidence>
<proteinExistence type="predicted"/>
<feature type="transmembrane region" description="Helical" evidence="1">
    <location>
        <begin position="117"/>
        <end position="133"/>
    </location>
</feature>
<dbReference type="Pfam" id="PF04235">
    <property type="entry name" value="DUF418"/>
    <property type="match status" value="1"/>
</dbReference>
<feature type="transmembrane region" description="Helical" evidence="1">
    <location>
        <begin position="303"/>
        <end position="324"/>
    </location>
</feature>
<dbReference type="EMBL" id="CAFBNR010000028">
    <property type="protein sequence ID" value="CAB4962784.1"/>
    <property type="molecule type" value="Genomic_DNA"/>
</dbReference>
<feature type="transmembrane region" description="Helical" evidence="1">
    <location>
        <begin position="330"/>
        <end position="350"/>
    </location>
</feature>
<dbReference type="PANTHER" id="PTHR30590">
    <property type="entry name" value="INNER MEMBRANE PROTEIN"/>
    <property type="match status" value="1"/>
</dbReference>
<evidence type="ECO:0000259" key="3">
    <source>
        <dbReference type="Pfam" id="PF07786"/>
    </source>
</evidence>
<keyword evidence="1" id="KW-0812">Transmembrane</keyword>
<feature type="transmembrane region" description="Helical" evidence="1">
    <location>
        <begin position="216"/>
        <end position="236"/>
    </location>
</feature>
<dbReference type="AlphaFoldDB" id="A0A6J7LAQ4"/>
<organism evidence="5">
    <name type="scientific">freshwater metagenome</name>
    <dbReference type="NCBI Taxonomy" id="449393"/>
    <lineage>
        <taxon>unclassified sequences</taxon>
        <taxon>metagenomes</taxon>
        <taxon>ecological metagenomes</taxon>
    </lineage>
</organism>
<sequence>MNPQSRIESLDVARAIALFGVVVMNFHAYLNGAQSMYPDHPSMWDRMFNPLSGPLTTRFAATFVLIAGIGVSLFTQRARESNNHVDIQHARIVLLRRGTLLYFAGYFVQWIWPGTILFYYGAYFIIAAAVFTWSSRQLIGLCATSIVVAAGTSWWRASQLLDGNNTRWLSPTPDSPRNLLIRTFVDYTHPVFPWIAFFIAGIVIGRHIHRFTEIRIRLMFAAILLMLTTHGANFLFTPSPQISNRDVIIAKLLSTQPLDRSILFSLGTLATAVVALCFVSLVVERAPHAVGVQLLARAGRMTLSVYLLHVVFFNLVVHRLHWVGATGLDTALVLSLSFYVVALVLASAWNKHFGLGPAERTYRIFGG</sequence>
<name>A0A6J7LAQ4_9ZZZZ</name>
<dbReference type="InterPro" id="IPR007349">
    <property type="entry name" value="DUF418"/>
</dbReference>
<keyword evidence="1" id="KW-1133">Transmembrane helix</keyword>
<feature type="transmembrane region" description="Helical" evidence="1">
    <location>
        <begin position="94"/>
        <end position="111"/>
    </location>
</feature>
<dbReference type="InterPro" id="IPR052529">
    <property type="entry name" value="Bact_Transport_Assoc"/>
</dbReference>
<gene>
    <name evidence="4" type="ORF">UFOPK3573_00766</name>
    <name evidence="5" type="ORF">UFOPK3879_00738</name>
</gene>
<dbReference type="Pfam" id="PF07786">
    <property type="entry name" value="HGSNAT_cat"/>
    <property type="match status" value="1"/>
</dbReference>
<accession>A0A6J7LAQ4</accession>
<evidence type="ECO:0000313" key="4">
    <source>
        <dbReference type="EMBL" id="CAB4903285.1"/>
    </source>
</evidence>
<dbReference type="EMBL" id="CAFBMJ010000049">
    <property type="protein sequence ID" value="CAB4903285.1"/>
    <property type="molecule type" value="Genomic_DNA"/>
</dbReference>
<dbReference type="InterPro" id="IPR012429">
    <property type="entry name" value="HGSNAT_cat"/>
</dbReference>
<feature type="domain" description="DUF418" evidence="2">
    <location>
        <begin position="260"/>
        <end position="363"/>
    </location>
</feature>